<keyword evidence="2" id="KW-0663">Pyridoxal phosphate</keyword>
<dbReference type="InterPro" id="IPR000524">
    <property type="entry name" value="Tscrpt_reg_HTH_GntR"/>
</dbReference>
<dbReference type="Proteomes" id="UP000182312">
    <property type="component" value="Unassembled WGS sequence"/>
</dbReference>
<evidence type="ECO:0000259" key="6">
    <source>
        <dbReference type="PROSITE" id="PS50949"/>
    </source>
</evidence>
<reference evidence="7 8" key="1">
    <citation type="submission" date="2016-10" db="EMBL/GenBank/DDBJ databases">
        <authorList>
            <person name="de Groot N.N."/>
        </authorList>
    </citation>
    <scope>NUCLEOTIDE SEQUENCE [LARGE SCALE GENOMIC DNA]</scope>
    <source>
        <strain evidence="7 8">CGMCC 1.6117</strain>
    </source>
</reference>
<dbReference type="InterPro" id="IPR036390">
    <property type="entry name" value="WH_DNA-bd_sf"/>
</dbReference>
<dbReference type="InterPro" id="IPR004839">
    <property type="entry name" value="Aminotransferase_I/II_large"/>
</dbReference>
<protein>
    <submittedName>
        <fullName evidence="7">Transcriptional regulator, GntR family</fullName>
    </submittedName>
</protein>
<dbReference type="InterPro" id="IPR015424">
    <property type="entry name" value="PyrdxlP-dep_Trfase"/>
</dbReference>
<dbReference type="CDD" id="cd00609">
    <property type="entry name" value="AAT_like"/>
    <property type="match status" value="1"/>
</dbReference>
<dbReference type="GO" id="GO:0003677">
    <property type="term" value="F:DNA binding"/>
    <property type="evidence" value="ECO:0007669"/>
    <property type="project" value="UniProtKB-KW"/>
</dbReference>
<accession>A0A1I0SW80</accession>
<evidence type="ECO:0000256" key="2">
    <source>
        <dbReference type="ARBA" id="ARBA00022898"/>
    </source>
</evidence>
<organism evidence="7 8">
    <name type="scientific">Paracoccus halophilus</name>
    <dbReference type="NCBI Taxonomy" id="376733"/>
    <lineage>
        <taxon>Bacteria</taxon>
        <taxon>Pseudomonadati</taxon>
        <taxon>Pseudomonadota</taxon>
        <taxon>Alphaproteobacteria</taxon>
        <taxon>Rhodobacterales</taxon>
        <taxon>Paracoccaceae</taxon>
        <taxon>Paracoccus</taxon>
    </lineage>
</organism>
<dbReference type="GO" id="GO:0030170">
    <property type="term" value="F:pyridoxal phosphate binding"/>
    <property type="evidence" value="ECO:0007669"/>
    <property type="project" value="InterPro"/>
</dbReference>
<dbReference type="Gene3D" id="3.40.640.10">
    <property type="entry name" value="Type I PLP-dependent aspartate aminotransferase-like (Major domain)"/>
    <property type="match status" value="1"/>
</dbReference>
<dbReference type="PANTHER" id="PTHR46577:SF1">
    <property type="entry name" value="HTH-TYPE TRANSCRIPTIONAL REGULATORY PROTEIN GABR"/>
    <property type="match status" value="1"/>
</dbReference>
<dbReference type="PANTHER" id="PTHR46577">
    <property type="entry name" value="HTH-TYPE TRANSCRIPTIONAL REGULATORY PROTEIN GABR"/>
    <property type="match status" value="1"/>
</dbReference>
<evidence type="ECO:0000256" key="1">
    <source>
        <dbReference type="ARBA" id="ARBA00005384"/>
    </source>
</evidence>
<name>A0A1I0SW80_9RHOB</name>
<evidence type="ECO:0000256" key="3">
    <source>
        <dbReference type="ARBA" id="ARBA00023015"/>
    </source>
</evidence>
<dbReference type="InterPro" id="IPR036388">
    <property type="entry name" value="WH-like_DNA-bd_sf"/>
</dbReference>
<dbReference type="SUPFAM" id="SSF46785">
    <property type="entry name" value="Winged helix' DNA-binding domain"/>
    <property type="match status" value="1"/>
</dbReference>
<dbReference type="Gene3D" id="1.10.10.10">
    <property type="entry name" value="Winged helix-like DNA-binding domain superfamily/Winged helix DNA-binding domain"/>
    <property type="match status" value="1"/>
</dbReference>
<evidence type="ECO:0000313" key="8">
    <source>
        <dbReference type="Proteomes" id="UP000182312"/>
    </source>
</evidence>
<sequence>MWSPILETGIPKPAAIVRALRRAIENGDLLAGARLPPHRELAHALGVNLSTVTRAMNDARREGLVAAEVGRGTFVMPTSDAATIFAQTISRQELTDLSSISPPPLGEELIRGVMRDVVADEPDIIGYPRMHHLSAGFDAVVDWFRWRNMTVSRDQVALTAGAQAALHAVLSCAMQPGEKLLVEEFTFPGVKSIAKVLGLRLHGVACDAQGLLPEALEQAIGATQARAIVAVPNMQNPTGSTMLSARRQEIARVLDRHRLLLIEDDVYGSLADMPPLAAEVTGDHVVLSSLSKTVAPALRFGFIAGSHPVVQQLREDVSLSNWPIAMVSLLTASRLILSGEAMRLARKQNAVLQERWQIARSVFPMKQRPATHIWLKVANARDFVETARSSGVLVIPGPYFATSPHRSEFIRASLCGVTEPTALREGLAVLSRLGAQIAV</sequence>
<comment type="similarity">
    <text evidence="1">In the C-terminal section; belongs to the class-I pyridoxal-phosphate-dependent aminotransferase family.</text>
</comment>
<dbReference type="PROSITE" id="PS50949">
    <property type="entry name" value="HTH_GNTR"/>
    <property type="match status" value="1"/>
</dbReference>
<dbReference type="Pfam" id="PF00155">
    <property type="entry name" value="Aminotran_1_2"/>
    <property type="match status" value="1"/>
</dbReference>
<dbReference type="SMART" id="SM00345">
    <property type="entry name" value="HTH_GNTR"/>
    <property type="match status" value="1"/>
</dbReference>
<gene>
    <name evidence="7" type="ORF">SAMN04487972_10392</name>
</gene>
<proteinExistence type="inferred from homology"/>
<dbReference type="Pfam" id="PF00392">
    <property type="entry name" value="GntR"/>
    <property type="match status" value="1"/>
</dbReference>
<feature type="domain" description="HTH gntR-type" evidence="6">
    <location>
        <begin position="10"/>
        <end position="78"/>
    </location>
</feature>
<dbReference type="InterPro" id="IPR015421">
    <property type="entry name" value="PyrdxlP-dep_Trfase_major"/>
</dbReference>
<evidence type="ECO:0000256" key="4">
    <source>
        <dbReference type="ARBA" id="ARBA00023125"/>
    </source>
</evidence>
<keyword evidence="4" id="KW-0238">DNA-binding</keyword>
<dbReference type="EMBL" id="FOJO01000003">
    <property type="protein sequence ID" value="SFA43759.1"/>
    <property type="molecule type" value="Genomic_DNA"/>
</dbReference>
<dbReference type="OrthoDB" id="9794015at2"/>
<dbReference type="SUPFAM" id="SSF53383">
    <property type="entry name" value="PLP-dependent transferases"/>
    <property type="match status" value="1"/>
</dbReference>
<dbReference type="GO" id="GO:0003700">
    <property type="term" value="F:DNA-binding transcription factor activity"/>
    <property type="evidence" value="ECO:0007669"/>
    <property type="project" value="InterPro"/>
</dbReference>
<dbReference type="RefSeq" id="WP_052081333.1">
    <property type="nucleotide sequence ID" value="NZ_FOJO01000003.1"/>
</dbReference>
<dbReference type="InterPro" id="IPR051446">
    <property type="entry name" value="HTH_trans_reg/aminotransferase"/>
</dbReference>
<dbReference type="AlphaFoldDB" id="A0A1I0SW80"/>
<dbReference type="CDD" id="cd07377">
    <property type="entry name" value="WHTH_GntR"/>
    <property type="match status" value="1"/>
</dbReference>
<dbReference type="Gene3D" id="3.90.1150.10">
    <property type="entry name" value="Aspartate Aminotransferase, domain 1"/>
    <property type="match status" value="1"/>
</dbReference>
<dbReference type="InterPro" id="IPR015422">
    <property type="entry name" value="PyrdxlP-dep_Trfase_small"/>
</dbReference>
<evidence type="ECO:0000256" key="5">
    <source>
        <dbReference type="ARBA" id="ARBA00023163"/>
    </source>
</evidence>
<keyword evidence="3" id="KW-0805">Transcription regulation</keyword>
<evidence type="ECO:0000313" key="7">
    <source>
        <dbReference type="EMBL" id="SFA43759.1"/>
    </source>
</evidence>
<keyword evidence="5" id="KW-0804">Transcription</keyword>